<comment type="catalytic activity">
    <reaction evidence="26">
        <text>4beta-methylzymosterol-4alpha-carboxylate + NAD(+) = 3-dehydro-4-methylzymosterol + CO2 + NADH</text>
        <dbReference type="Rhea" id="RHEA:47160"/>
        <dbReference type="ChEBI" id="CHEBI:16526"/>
        <dbReference type="ChEBI" id="CHEBI:50593"/>
        <dbReference type="ChEBI" id="CHEBI:57540"/>
        <dbReference type="ChEBI" id="CHEBI:57945"/>
        <dbReference type="ChEBI" id="CHEBI:64925"/>
    </reaction>
    <physiologicalReaction direction="left-to-right" evidence="26">
        <dbReference type="Rhea" id="RHEA:47161"/>
    </physiologicalReaction>
</comment>
<keyword evidence="10" id="KW-0752">Steroid biosynthesis</keyword>
<comment type="catalytic activity">
    <reaction evidence="21">
        <text>4alpha-carboxy-5alpha-cholest-8-ene-3beta-ol + NADP(+) = 5alpha-cholest-8-en-3-one + CO2 + NADPH</text>
        <dbReference type="Rhea" id="RHEA:46848"/>
        <dbReference type="ChEBI" id="CHEBI:16526"/>
        <dbReference type="ChEBI" id="CHEBI:57783"/>
        <dbReference type="ChEBI" id="CHEBI:58349"/>
        <dbReference type="ChEBI" id="CHEBI:87055"/>
        <dbReference type="ChEBI" id="CHEBI:87056"/>
    </reaction>
    <physiologicalReaction direction="left-to-right" evidence="21">
        <dbReference type="Rhea" id="RHEA:46849"/>
    </physiologicalReaction>
</comment>
<evidence type="ECO:0000256" key="33">
    <source>
        <dbReference type="RuleBase" id="RU004475"/>
    </source>
</evidence>
<evidence type="ECO:0000256" key="21">
    <source>
        <dbReference type="ARBA" id="ARBA00051020"/>
    </source>
</evidence>
<keyword evidence="19" id="KW-0753">Steroid metabolism</keyword>
<evidence type="ECO:0000256" key="17">
    <source>
        <dbReference type="ARBA" id="ARBA00023136"/>
    </source>
</evidence>
<evidence type="ECO:0000256" key="23">
    <source>
        <dbReference type="ARBA" id="ARBA00051208"/>
    </source>
</evidence>
<evidence type="ECO:0000256" key="30">
    <source>
        <dbReference type="ARBA" id="ARBA00060653"/>
    </source>
</evidence>
<comment type="catalytic activity">
    <reaction evidence="29">
        <text>4alpha-carboxyzymosterol + NADP(+) = zymosterone + CO2 + NADPH</text>
        <dbReference type="Rhea" id="RHEA:33455"/>
        <dbReference type="ChEBI" id="CHEBI:16526"/>
        <dbReference type="ChEBI" id="CHEBI:52386"/>
        <dbReference type="ChEBI" id="CHEBI:57783"/>
        <dbReference type="ChEBI" id="CHEBI:58349"/>
        <dbReference type="ChEBI" id="CHEBI:143575"/>
    </reaction>
    <physiologicalReaction direction="left-to-right" evidence="29">
        <dbReference type="Rhea" id="RHEA:33456"/>
    </physiologicalReaction>
</comment>
<comment type="catalytic activity">
    <reaction evidence="23">
        <text>a 3beta-hydroxysteroid-4alpha-carboxylate + NAD(+) = a 3-oxosteroid + CO2 + NADH</text>
        <dbReference type="Rhea" id="RHEA:34775"/>
        <dbReference type="ChEBI" id="CHEBI:16526"/>
        <dbReference type="ChEBI" id="CHEBI:47788"/>
        <dbReference type="ChEBI" id="CHEBI:57540"/>
        <dbReference type="ChEBI" id="CHEBI:57945"/>
        <dbReference type="ChEBI" id="CHEBI:136966"/>
        <dbReference type="EC" id="1.1.1.170"/>
    </reaction>
</comment>
<evidence type="ECO:0000256" key="24">
    <source>
        <dbReference type="ARBA" id="ARBA00051429"/>
    </source>
</evidence>
<comment type="catalytic activity">
    <reaction evidence="27">
        <text>4alpha-carboxy-5alpha-cholest-8-ene-3beta-ol + NAD(+) = 5alpha-cholest-8-en-3-one + CO2 + NADH</text>
        <dbReference type="Rhea" id="RHEA:47172"/>
        <dbReference type="ChEBI" id="CHEBI:16526"/>
        <dbReference type="ChEBI" id="CHEBI:57540"/>
        <dbReference type="ChEBI" id="CHEBI:57945"/>
        <dbReference type="ChEBI" id="CHEBI:87055"/>
        <dbReference type="ChEBI" id="CHEBI:87056"/>
    </reaction>
    <physiologicalReaction direction="left-to-right" evidence="27">
        <dbReference type="Rhea" id="RHEA:47173"/>
    </physiologicalReaction>
</comment>
<dbReference type="InterPro" id="IPR002225">
    <property type="entry name" value="3Beta_OHSteriod_DH/Estase"/>
</dbReference>
<evidence type="ECO:0000256" key="19">
    <source>
        <dbReference type="ARBA" id="ARBA00023221"/>
    </source>
</evidence>
<comment type="pathway">
    <text evidence="30">Steroid biosynthesis; zymosterol biosynthesis; zymosterol from lanosterol: step 4/6.</text>
</comment>
<comment type="similarity">
    <text evidence="33">Belongs to the 3-beta-HSD family.</text>
</comment>
<gene>
    <name evidence="35" type="ORF">LSH36_14g06003</name>
</gene>
<keyword evidence="15" id="KW-0520">NAD</keyword>
<keyword evidence="9" id="KW-0256">Endoplasmic reticulum</keyword>
<evidence type="ECO:0000256" key="22">
    <source>
        <dbReference type="ARBA" id="ARBA00051034"/>
    </source>
</evidence>
<reference evidence="35" key="1">
    <citation type="journal article" date="2023" name="Mol. Biol. Evol.">
        <title>Third-Generation Sequencing Reveals the Adaptive Role of the Epigenome in Three Deep-Sea Polychaetes.</title>
        <authorList>
            <person name="Perez M."/>
            <person name="Aroh O."/>
            <person name="Sun Y."/>
            <person name="Lan Y."/>
            <person name="Juniper S.K."/>
            <person name="Young C.R."/>
            <person name="Angers B."/>
            <person name="Qian P.Y."/>
        </authorList>
    </citation>
    <scope>NUCLEOTIDE SEQUENCE</scope>
    <source>
        <strain evidence="35">P08H-3</strain>
    </source>
</reference>
<evidence type="ECO:0000256" key="29">
    <source>
        <dbReference type="ARBA" id="ARBA00052802"/>
    </source>
</evidence>
<evidence type="ECO:0000256" key="28">
    <source>
        <dbReference type="ARBA" id="ARBA00052679"/>
    </source>
</evidence>
<evidence type="ECO:0000256" key="12">
    <source>
        <dbReference type="ARBA" id="ARBA00022990"/>
    </source>
</evidence>
<dbReference type="InterPro" id="IPR050425">
    <property type="entry name" value="NAD(P)_dehydrat-like"/>
</dbReference>
<dbReference type="Pfam" id="PF01073">
    <property type="entry name" value="3Beta_HSD"/>
    <property type="match status" value="1"/>
</dbReference>
<keyword evidence="7 33" id="KW-0812">Transmembrane</keyword>
<keyword evidence="13 33" id="KW-0560">Oxidoreductase</keyword>
<feature type="transmembrane region" description="Helical" evidence="33">
    <location>
        <begin position="264"/>
        <end position="283"/>
    </location>
</feature>
<evidence type="ECO:0000256" key="25">
    <source>
        <dbReference type="ARBA" id="ARBA00051762"/>
    </source>
</evidence>
<organism evidence="35 36">
    <name type="scientific">Paralvinella palmiformis</name>
    <dbReference type="NCBI Taxonomy" id="53620"/>
    <lineage>
        <taxon>Eukaryota</taxon>
        <taxon>Metazoa</taxon>
        <taxon>Spiralia</taxon>
        <taxon>Lophotrochozoa</taxon>
        <taxon>Annelida</taxon>
        <taxon>Polychaeta</taxon>
        <taxon>Sedentaria</taxon>
        <taxon>Canalipalpata</taxon>
        <taxon>Terebellida</taxon>
        <taxon>Terebelliformia</taxon>
        <taxon>Alvinellidae</taxon>
        <taxon>Paralvinella</taxon>
    </lineage>
</organism>
<keyword evidence="11 33" id="KW-1133">Transmembrane helix</keyword>
<evidence type="ECO:0000256" key="26">
    <source>
        <dbReference type="ARBA" id="ARBA00051958"/>
    </source>
</evidence>
<dbReference type="PANTHER" id="PTHR10366">
    <property type="entry name" value="NAD DEPENDENT EPIMERASE/DEHYDRATASE"/>
    <property type="match status" value="1"/>
</dbReference>
<proteinExistence type="inferred from homology"/>
<keyword evidence="14" id="KW-0756">Sterol biosynthesis</keyword>
<keyword evidence="36" id="KW-1185">Reference proteome</keyword>
<dbReference type="Proteomes" id="UP001208570">
    <property type="component" value="Unassembled WGS sequence"/>
</dbReference>
<evidence type="ECO:0000259" key="34">
    <source>
        <dbReference type="Pfam" id="PF01073"/>
    </source>
</evidence>
<protein>
    <recommendedName>
        <fullName evidence="32">Sterol-4-alpha-carboxylate 3-dehydrogenase, decarboxylating</fullName>
        <ecNumber evidence="31">1.1.1.170</ecNumber>
    </recommendedName>
</protein>
<feature type="domain" description="3-beta hydroxysteroid dehydrogenase/isomerase" evidence="34">
    <location>
        <begin position="12"/>
        <end position="264"/>
    </location>
</feature>
<dbReference type="AlphaFoldDB" id="A0AAD9KCQ4"/>
<evidence type="ECO:0000256" key="9">
    <source>
        <dbReference type="ARBA" id="ARBA00022824"/>
    </source>
</evidence>
<evidence type="ECO:0000256" key="6">
    <source>
        <dbReference type="ARBA" id="ARBA00022677"/>
    </source>
</evidence>
<comment type="catalytic activity">
    <reaction evidence="28">
        <text>4beta-methylzymosterol-4alpha-carboxylate + NADP(+) = 3-dehydro-4-methylzymosterol + CO2 + NADPH</text>
        <dbReference type="Rhea" id="RHEA:33447"/>
        <dbReference type="ChEBI" id="CHEBI:16526"/>
        <dbReference type="ChEBI" id="CHEBI:50593"/>
        <dbReference type="ChEBI" id="CHEBI:57783"/>
        <dbReference type="ChEBI" id="CHEBI:58349"/>
        <dbReference type="ChEBI" id="CHEBI:64925"/>
        <dbReference type="EC" id="1.1.1.170"/>
    </reaction>
    <physiologicalReaction direction="left-to-right" evidence="28">
        <dbReference type="Rhea" id="RHEA:33448"/>
    </physiologicalReaction>
</comment>
<dbReference type="EMBL" id="JAODUP010000014">
    <property type="protein sequence ID" value="KAK2168786.1"/>
    <property type="molecule type" value="Genomic_DNA"/>
</dbReference>
<evidence type="ECO:0000256" key="1">
    <source>
        <dbReference type="ARBA" id="ARBA00004389"/>
    </source>
</evidence>
<evidence type="ECO:0000256" key="7">
    <source>
        <dbReference type="ARBA" id="ARBA00022692"/>
    </source>
</evidence>
<evidence type="ECO:0000256" key="27">
    <source>
        <dbReference type="ARBA" id="ARBA00052650"/>
    </source>
</evidence>
<comment type="subcellular location">
    <subcellularLocation>
        <location evidence="1">Endoplasmic reticulum membrane</location>
        <topology evidence="1">Single-pass membrane protein</topology>
    </subcellularLocation>
    <subcellularLocation>
        <location evidence="2">Lipid droplet</location>
    </subcellularLocation>
</comment>
<keyword evidence="17 33" id="KW-0472">Membrane</keyword>
<dbReference type="Gene3D" id="3.40.50.720">
    <property type="entry name" value="NAD(P)-binding Rossmann-like Domain"/>
    <property type="match status" value="1"/>
</dbReference>
<comment type="catalytic activity">
    <reaction evidence="22">
        <text>a 3beta-hydroxysteroid-4alpha-carboxylate + NADP(+) = a 3-oxosteroid + CO2 + NADPH</text>
        <dbReference type="Rhea" id="RHEA:34771"/>
        <dbReference type="ChEBI" id="CHEBI:16526"/>
        <dbReference type="ChEBI" id="CHEBI:47788"/>
        <dbReference type="ChEBI" id="CHEBI:57783"/>
        <dbReference type="ChEBI" id="CHEBI:58349"/>
        <dbReference type="ChEBI" id="CHEBI:136966"/>
        <dbReference type="EC" id="1.1.1.170"/>
    </reaction>
</comment>
<evidence type="ECO:0000256" key="15">
    <source>
        <dbReference type="ARBA" id="ARBA00023027"/>
    </source>
</evidence>
<comment type="catalytic activity">
    <reaction evidence="24">
        <text>4alpha-carboxy-4beta-methyl-5alpha-cholest-8-en-3beta-ol + NADP(+) = 4alpha-methyl-5alpha-cholest-8-en-3-one + CO2 + NADPH</text>
        <dbReference type="Rhea" id="RHEA:46828"/>
        <dbReference type="ChEBI" id="CHEBI:16526"/>
        <dbReference type="ChEBI" id="CHEBI:57783"/>
        <dbReference type="ChEBI" id="CHEBI:58349"/>
        <dbReference type="ChEBI" id="CHEBI:87047"/>
        <dbReference type="ChEBI" id="CHEBI:87050"/>
    </reaction>
    <physiologicalReaction direction="left-to-right" evidence="24">
        <dbReference type="Rhea" id="RHEA:46829"/>
    </physiologicalReaction>
</comment>
<evidence type="ECO:0000256" key="11">
    <source>
        <dbReference type="ARBA" id="ARBA00022989"/>
    </source>
</evidence>
<keyword evidence="4" id="KW-0444">Lipid biosynthesis</keyword>
<dbReference type="GO" id="GO:0005811">
    <property type="term" value="C:lipid droplet"/>
    <property type="evidence" value="ECO:0007669"/>
    <property type="project" value="UniProtKB-SubCell"/>
</dbReference>
<evidence type="ECO:0000313" key="36">
    <source>
        <dbReference type="Proteomes" id="UP001208570"/>
    </source>
</evidence>
<dbReference type="GO" id="GO:0000252">
    <property type="term" value="F:3-beta-hydroxysteroid dehydrogenase [NAD(P)+]/C4-decarboxylase activity"/>
    <property type="evidence" value="ECO:0007669"/>
    <property type="project" value="UniProtKB-EC"/>
</dbReference>
<comment type="catalytic activity">
    <reaction evidence="25">
        <text>4alpha-carboxy-4beta-methyl-5alpha-cholest-8-en-3beta-ol + NAD(+) = 4alpha-methyl-5alpha-cholest-8-en-3-one + CO2 + NADH</text>
        <dbReference type="Rhea" id="RHEA:47168"/>
        <dbReference type="ChEBI" id="CHEBI:16526"/>
        <dbReference type="ChEBI" id="CHEBI:57540"/>
        <dbReference type="ChEBI" id="CHEBI:57945"/>
        <dbReference type="ChEBI" id="CHEBI:87047"/>
        <dbReference type="ChEBI" id="CHEBI:87050"/>
    </reaction>
    <physiologicalReaction direction="left-to-right" evidence="25">
        <dbReference type="Rhea" id="RHEA:47169"/>
    </physiologicalReaction>
</comment>
<evidence type="ECO:0000256" key="2">
    <source>
        <dbReference type="ARBA" id="ARBA00004502"/>
    </source>
</evidence>
<evidence type="ECO:0000256" key="16">
    <source>
        <dbReference type="ARBA" id="ARBA00023098"/>
    </source>
</evidence>
<comment type="catalytic activity">
    <reaction evidence="20">
        <text>4alpha-carboxyzymosterol + NAD(+) = zymosterone + CO2 + NADH</text>
        <dbReference type="Rhea" id="RHEA:47164"/>
        <dbReference type="ChEBI" id="CHEBI:16526"/>
        <dbReference type="ChEBI" id="CHEBI:52386"/>
        <dbReference type="ChEBI" id="CHEBI:57540"/>
        <dbReference type="ChEBI" id="CHEBI:57945"/>
        <dbReference type="ChEBI" id="CHEBI:143575"/>
    </reaction>
    <physiologicalReaction direction="left-to-right" evidence="20">
        <dbReference type="Rhea" id="RHEA:47165"/>
    </physiologicalReaction>
</comment>
<dbReference type="GO" id="GO:0006695">
    <property type="term" value="P:cholesterol biosynthetic process"/>
    <property type="evidence" value="ECO:0007669"/>
    <property type="project" value="UniProtKB-KW"/>
</dbReference>
<dbReference type="FunFam" id="3.40.50.720:FF:000251">
    <property type="entry name" value="Sterol-4-alpha-carboxylate 3-dehydrogenase, decarboxylating"/>
    <property type="match status" value="1"/>
</dbReference>
<evidence type="ECO:0000256" key="10">
    <source>
        <dbReference type="ARBA" id="ARBA00022955"/>
    </source>
</evidence>
<dbReference type="SUPFAM" id="SSF51735">
    <property type="entry name" value="NAD(P)-binding Rossmann-fold domains"/>
    <property type="match status" value="1"/>
</dbReference>
<keyword evidence="18" id="KW-1207">Sterol metabolism</keyword>
<evidence type="ECO:0000256" key="5">
    <source>
        <dbReference type="ARBA" id="ARBA00022548"/>
    </source>
</evidence>
<evidence type="ECO:0000256" key="18">
    <source>
        <dbReference type="ARBA" id="ARBA00023166"/>
    </source>
</evidence>
<sequence length="343" mass="38527">MEATDRQGKICLVVGGGGFLGRHIVEKLLDRGYEVHVFDLRETFKDDRVTYFLGDLCKKEDLLPAMKDVFVVFHCATPSPLSNNKELFHKVNCHGTKTIIEACKEAGVKRLVLTSSASVVYEGKDVENGTEDLPYACKPMDYYTETKILQEKIVLEANSDDFFTVAIRPHGIFGPRDPHMVPTTVRTAKAGKMKFKIGDGKNIVDFTFVENVVHGHILAAEHLEPGSKICGKAYHITNDEPIFFWDFLSKILTGLGYNAPKKNLPFWLVYIIAVILQVICFLLKPIKQIHPTFTPMTVSLAGTHHYYSCQRAIADMGYKPLVNLDDAIQKTVDSFPELRNTSK</sequence>
<keyword evidence="5" id="KW-0153">Cholesterol metabolism</keyword>
<keyword evidence="8" id="KW-0152">Cholesterol biosynthesis</keyword>
<evidence type="ECO:0000256" key="3">
    <source>
        <dbReference type="ARBA" id="ARBA00011738"/>
    </source>
</evidence>
<evidence type="ECO:0000256" key="13">
    <source>
        <dbReference type="ARBA" id="ARBA00023002"/>
    </source>
</evidence>
<dbReference type="EC" id="1.1.1.170" evidence="31"/>
<evidence type="ECO:0000256" key="32">
    <source>
        <dbReference type="ARBA" id="ARBA00074569"/>
    </source>
</evidence>
<evidence type="ECO:0000256" key="20">
    <source>
        <dbReference type="ARBA" id="ARBA00050270"/>
    </source>
</evidence>
<comment type="subunit">
    <text evidence="3">Homodimer.</text>
</comment>
<evidence type="ECO:0000256" key="4">
    <source>
        <dbReference type="ARBA" id="ARBA00022516"/>
    </source>
</evidence>
<dbReference type="PANTHER" id="PTHR10366:SF564">
    <property type="entry name" value="STEROL-4-ALPHA-CARBOXYLATE 3-DEHYDROGENASE, DECARBOXYLATING"/>
    <property type="match status" value="1"/>
</dbReference>
<evidence type="ECO:0000256" key="14">
    <source>
        <dbReference type="ARBA" id="ARBA00023011"/>
    </source>
</evidence>
<name>A0AAD9KCQ4_9ANNE</name>
<keyword evidence="12" id="KW-0007">Acetylation</keyword>
<keyword evidence="16" id="KW-0443">Lipid metabolism</keyword>
<dbReference type="GO" id="GO:0005789">
    <property type="term" value="C:endoplasmic reticulum membrane"/>
    <property type="evidence" value="ECO:0007669"/>
    <property type="project" value="UniProtKB-SubCell"/>
</dbReference>
<keyword evidence="6" id="KW-0551">Lipid droplet</keyword>
<accession>A0AAD9KCQ4</accession>
<comment type="caution">
    <text evidence="35">The sequence shown here is derived from an EMBL/GenBank/DDBJ whole genome shotgun (WGS) entry which is preliminary data.</text>
</comment>
<evidence type="ECO:0000313" key="35">
    <source>
        <dbReference type="EMBL" id="KAK2168786.1"/>
    </source>
</evidence>
<evidence type="ECO:0000256" key="8">
    <source>
        <dbReference type="ARBA" id="ARBA00022778"/>
    </source>
</evidence>
<evidence type="ECO:0000256" key="31">
    <source>
        <dbReference type="ARBA" id="ARBA00066634"/>
    </source>
</evidence>
<dbReference type="InterPro" id="IPR036291">
    <property type="entry name" value="NAD(P)-bd_dom_sf"/>
</dbReference>